<dbReference type="PROSITE" id="PS00027">
    <property type="entry name" value="HOMEOBOX_1"/>
    <property type="match status" value="1"/>
</dbReference>
<dbReference type="PANTHER" id="PTHR24333:SF9">
    <property type="entry name" value="HOMEOBOX DOMAIN-CONTAINING PROTEIN"/>
    <property type="match status" value="1"/>
</dbReference>
<dbReference type="GO" id="GO:0005634">
    <property type="term" value="C:nucleus"/>
    <property type="evidence" value="ECO:0007669"/>
    <property type="project" value="UniProtKB-SubCell"/>
</dbReference>
<dbReference type="GO" id="GO:0003677">
    <property type="term" value="F:DNA binding"/>
    <property type="evidence" value="ECO:0007669"/>
    <property type="project" value="UniProtKB-UniRule"/>
</dbReference>
<evidence type="ECO:0000256" key="3">
    <source>
        <dbReference type="ARBA" id="ARBA00023155"/>
    </source>
</evidence>
<dbReference type="InterPro" id="IPR017970">
    <property type="entry name" value="Homeobox_CS"/>
</dbReference>
<evidence type="ECO:0000256" key="1">
    <source>
        <dbReference type="ARBA" id="ARBA00004123"/>
    </source>
</evidence>
<evidence type="ECO:0000256" key="7">
    <source>
        <dbReference type="SAM" id="MobiDB-lite"/>
    </source>
</evidence>
<dbReference type="PROSITE" id="PS50071">
    <property type="entry name" value="HOMEOBOX_2"/>
    <property type="match status" value="1"/>
</dbReference>
<evidence type="ECO:0000313" key="9">
    <source>
        <dbReference type="EMBL" id="KAF5399474.1"/>
    </source>
</evidence>
<dbReference type="PRINTS" id="PR00024">
    <property type="entry name" value="HOMEOBOX"/>
</dbReference>
<dbReference type="GO" id="GO:0000981">
    <property type="term" value="F:DNA-binding transcription factor activity, RNA polymerase II-specific"/>
    <property type="evidence" value="ECO:0007669"/>
    <property type="project" value="InterPro"/>
</dbReference>
<dbReference type="InterPro" id="IPR020479">
    <property type="entry name" value="HD_metazoa"/>
</dbReference>
<accession>A0A8J4WH71</accession>
<evidence type="ECO:0000256" key="4">
    <source>
        <dbReference type="ARBA" id="ARBA00023242"/>
    </source>
</evidence>
<feature type="region of interest" description="Disordered" evidence="7">
    <location>
        <begin position="208"/>
        <end position="234"/>
    </location>
</feature>
<feature type="domain" description="Homeobox" evidence="8">
    <location>
        <begin position="357"/>
        <end position="417"/>
    </location>
</feature>
<evidence type="ECO:0000256" key="6">
    <source>
        <dbReference type="RuleBase" id="RU000682"/>
    </source>
</evidence>
<dbReference type="InterPro" id="IPR001356">
    <property type="entry name" value="HD"/>
</dbReference>
<dbReference type="SUPFAM" id="SSF46689">
    <property type="entry name" value="Homeodomain-like"/>
    <property type="match status" value="1"/>
</dbReference>
<evidence type="ECO:0000259" key="8">
    <source>
        <dbReference type="PROSITE" id="PS50071"/>
    </source>
</evidence>
<evidence type="ECO:0000313" key="10">
    <source>
        <dbReference type="Proteomes" id="UP000748531"/>
    </source>
</evidence>
<evidence type="ECO:0000256" key="2">
    <source>
        <dbReference type="ARBA" id="ARBA00023125"/>
    </source>
</evidence>
<dbReference type="CDD" id="cd00086">
    <property type="entry name" value="homeodomain"/>
    <property type="match status" value="1"/>
</dbReference>
<dbReference type="PANTHER" id="PTHR24333">
    <property type="entry name" value="HOMEO BOX HB9 LIKE A-RELATED"/>
    <property type="match status" value="1"/>
</dbReference>
<dbReference type="AlphaFoldDB" id="A0A8J4WH71"/>
<evidence type="ECO:0000256" key="5">
    <source>
        <dbReference type="PROSITE-ProRule" id="PRU00108"/>
    </source>
</evidence>
<keyword evidence="3 5" id="KW-0371">Homeobox</keyword>
<keyword evidence="2 5" id="KW-0238">DNA-binding</keyword>
<dbReference type="Proteomes" id="UP000748531">
    <property type="component" value="Unassembled WGS sequence"/>
</dbReference>
<feature type="region of interest" description="Disordered" evidence="7">
    <location>
        <begin position="26"/>
        <end position="53"/>
    </location>
</feature>
<protein>
    <recommendedName>
        <fullName evidence="8">Homeobox domain-containing protein</fullName>
    </recommendedName>
</protein>
<organism evidence="9 10">
    <name type="scientific">Paragonimus heterotremus</name>
    <dbReference type="NCBI Taxonomy" id="100268"/>
    <lineage>
        <taxon>Eukaryota</taxon>
        <taxon>Metazoa</taxon>
        <taxon>Spiralia</taxon>
        <taxon>Lophotrochozoa</taxon>
        <taxon>Platyhelminthes</taxon>
        <taxon>Trematoda</taxon>
        <taxon>Digenea</taxon>
        <taxon>Plagiorchiida</taxon>
        <taxon>Troglotremata</taxon>
        <taxon>Troglotrematidae</taxon>
        <taxon>Paragonimus</taxon>
    </lineage>
</organism>
<gene>
    <name evidence="9" type="ORF">PHET_06995</name>
</gene>
<comment type="caution">
    <text evidence="9">The sequence shown here is derived from an EMBL/GenBank/DDBJ whole genome shotgun (WGS) entry which is preliminary data.</text>
</comment>
<keyword evidence="10" id="KW-1185">Reference proteome</keyword>
<dbReference type="Pfam" id="PF00046">
    <property type="entry name" value="Homeodomain"/>
    <property type="match status" value="1"/>
</dbReference>
<dbReference type="SMART" id="SM00389">
    <property type="entry name" value="HOX"/>
    <property type="match status" value="1"/>
</dbReference>
<keyword evidence="4 5" id="KW-0539">Nucleus</keyword>
<dbReference type="EMBL" id="LUCH01004024">
    <property type="protein sequence ID" value="KAF5399474.1"/>
    <property type="molecule type" value="Genomic_DNA"/>
</dbReference>
<name>A0A8J4WH71_9TREM</name>
<comment type="subcellular location">
    <subcellularLocation>
        <location evidence="1 5 6">Nucleus</location>
    </subcellularLocation>
</comment>
<sequence>MTTQFHIARILQSTDDGMETPVNSRQEVWEDESAPISRTALDNSNGRTENSDEFPEQISSNFLLTSNSSSLFPSADGVDLEGSKPVHNYFKSLMTAITAIQTCTPMTEILLNQMQFVSDAEGNTSWGNLRKVFARSTKTDCAGVTKNRNHLNELATQSSCGLEGYMLPLELTNHSFHYLDSDKGSENSRDGSSLASDLSGKRTDLCELSEDNHQPVNSNGRSFPESGGDSALKRTDPLADQIGLHSHASIKFSSVIDAEFHETKRLTDSTMDPKCQCSSPSDKTAQVINVKRRWNSTPQIIANAVVKSRFGNGYLHEETGAKVDVPQLCGRLSGTQQSRVISKTVNELRGSNLKNLLVERKPRQAYSTRQLERLEKEFSNDKYLNLNKRVELSNELNLTETQIKTWFQNRRTKWKKQMAANNYSTNRPIKFQWPSGINWPVDACTTSSQCAYSSFLPDLQFARNLAQAVLETHPQASPTIQSYTLLDSVESQSIQLPCSSGNCPLRRSPFMEMRYAWKTSQ</sequence>
<dbReference type="Gene3D" id="1.10.10.60">
    <property type="entry name" value="Homeodomain-like"/>
    <property type="match status" value="1"/>
</dbReference>
<feature type="DNA-binding region" description="Homeobox" evidence="5">
    <location>
        <begin position="359"/>
        <end position="418"/>
    </location>
</feature>
<proteinExistence type="predicted"/>
<reference evidence="9" key="1">
    <citation type="submission" date="2019-05" db="EMBL/GenBank/DDBJ databases">
        <title>Annotation for the trematode Paragonimus heterotremus.</title>
        <authorList>
            <person name="Choi Y.-J."/>
        </authorList>
    </citation>
    <scope>NUCLEOTIDE SEQUENCE</scope>
    <source>
        <strain evidence="9">LC</strain>
    </source>
</reference>
<dbReference type="InterPro" id="IPR009057">
    <property type="entry name" value="Homeodomain-like_sf"/>
</dbReference>
<dbReference type="InterPro" id="IPR050848">
    <property type="entry name" value="Homeobox_TF"/>
</dbReference>
<dbReference type="OrthoDB" id="6159439at2759"/>